<organism evidence="1 2">
    <name type="scientific">Bifidobacterium catenulatum subsp. kashiwanohense</name>
    <dbReference type="NCBI Taxonomy" id="630129"/>
    <lineage>
        <taxon>Bacteria</taxon>
        <taxon>Bacillati</taxon>
        <taxon>Actinomycetota</taxon>
        <taxon>Actinomycetes</taxon>
        <taxon>Bifidobacteriales</taxon>
        <taxon>Bifidobacteriaceae</taxon>
        <taxon>Bifidobacterium</taxon>
    </lineage>
</organism>
<dbReference type="Proteomes" id="UP001161916">
    <property type="component" value="Unassembled WGS sequence"/>
</dbReference>
<evidence type="ECO:0000313" key="2">
    <source>
        <dbReference type="Proteomes" id="UP001161916"/>
    </source>
</evidence>
<name>A0AA43P8C0_9BIFI</name>
<reference evidence="1" key="2">
    <citation type="journal article" date="2023" name="Gut Microbes">
        <title>Characterization of Bifidobacterium kashiwanohense that utilizes both milk- and plant-derived oligosaccharides.</title>
        <authorList>
            <person name="Orihara K."/>
            <person name="Yahagi K."/>
            <person name="Saito Y."/>
            <person name="Watanabe Y."/>
            <person name="Sasai T."/>
            <person name="Hara T."/>
            <person name="Tsukuda N."/>
            <person name="Oki K."/>
            <person name="Fujimoto J."/>
            <person name="Matsuki T."/>
        </authorList>
    </citation>
    <scope>NUCLEOTIDE SEQUENCE</scope>
    <source>
        <strain evidence="1">YIT 13062</strain>
    </source>
</reference>
<evidence type="ECO:0000313" key="1">
    <source>
        <dbReference type="EMBL" id="MDH7890972.1"/>
    </source>
</evidence>
<proteinExistence type="predicted"/>
<reference evidence="1" key="1">
    <citation type="submission" date="2022-09" db="EMBL/GenBank/DDBJ databases">
        <authorList>
            <person name="Orihara K."/>
        </authorList>
    </citation>
    <scope>NUCLEOTIDE SEQUENCE</scope>
    <source>
        <strain evidence="1">YIT 13062</strain>
    </source>
</reference>
<dbReference type="EMBL" id="JAOPMH010000019">
    <property type="protein sequence ID" value="MDH7890972.1"/>
    <property type="molecule type" value="Genomic_DNA"/>
</dbReference>
<comment type="caution">
    <text evidence="1">The sequence shown here is derived from an EMBL/GenBank/DDBJ whole genome shotgun (WGS) entry which is preliminary data.</text>
</comment>
<dbReference type="RefSeq" id="WP_281106114.1">
    <property type="nucleotide sequence ID" value="NZ_JAOPMH010000019.1"/>
</dbReference>
<dbReference type="AlphaFoldDB" id="A0AA43P8C0"/>
<gene>
    <name evidence="1" type="ORF">OB951_10290</name>
</gene>
<protein>
    <submittedName>
        <fullName evidence="1">Uncharacterized protein</fullName>
    </submittedName>
</protein>
<accession>A0AA43P8C0</accession>
<feature type="non-terminal residue" evidence="1">
    <location>
        <position position="1"/>
    </location>
</feature>
<sequence>VVELLCLTFVGFSFDRLRLTLPVFQLMSASCRRSILPTPLWYATLFFFLSRGEFCKAGKE</sequence>